<dbReference type="AlphaFoldDB" id="A0A4R4E2S5"/>
<dbReference type="OrthoDB" id="2599194at2"/>
<gene>
    <name evidence="1" type="ORF">E0486_07000</name>
</gene>
<comment type="caution">
    <text evidence="1">The sequence shown here is derived from an EMBL/GenBank/DDBJ whole genome shotgun (WGS) entry which is preliminary data.</text>
</comment>
<name>A0A4R4E2S5_9BACT</name>
<dbReference type="Proteomes" id="UP000295164">
    <property type="component" value="Unassembled WGS sequence"/>
</dbReference>
<dbReference type="RefSeq" id="WP_131851438.1">
    <property type="nucleotide sequence ID" value="NZ_SKFH01000008.1"/>
</dbReference>
<dbReference type="InterPro" id="IPR011463">
    <property type="entry name" value="DUF1569"/>
</dbReference>
<accession>A0A4R4E2S5</accession>
<evidence type="ECO:0000313" key="2">
    <source>
        <dbReference type="Proteomes" id="UP000295164"/>
    </source>
</evidence>
<dbReference type="Pfam" id="PF07606">
    <property type="entry name" value="DUF1569"/>
    <property type="match status" value="1"/>
</dbReference>
<sequence length="148" mass="17034">MNDLFDSGSVSQILERLYSLEPGQPPRWGKMSAAQMLRHCQAPFTVYFGELKLKQSFAGLLFGRIAKRKLFSDKPWPQGLPTAREFVVADDHEFDTERDRLAALIERFSGSSILLHAPHHPFFGKMSAQDWSRLAWKHLDHHLRQFGV</sequence>
<organism evidence="1 2">
    <name type="scientific">Flaviaesturariibacter aridisoli</name>
    <dbReference type="NCBI Taxonomy" id="2545761"/>
    <lineage>
        <taxon>Bacteria</taxon>
        <taxon>Pseudomonadati</taxon>
        <taxon>Bacteroidota</taxon>
        <taxon>Chitinophagia</taxon>
        <taxon>Chitinophagales</taxon>
        <taxon>Chitinophagaceae</taxon>
        <taxon>Flaviaestuariibacter</taxon>
    </lineage>
</organism>
<dbReference type="EMBL" id="SKFH01000008">
    <property type="protein sequence ID" value="TCZ73093.1"/>
    <property type="molecule type" value="Genomic_DNA"/>
</dbReference>
<dbReference type="InterPro" id="IPR034660">
    <property type="entry name" value="DinB/YfiT-like"/>
</dbReference>
<reference evidence="1 2" key="1">
    <citation type="submission" date="2019-03" db="EMBL/GenBank/DDBJ databases">
        <authorList>
            <person name="Kim M.K.M."/>
        </authorList>
    </citation>
    <scope>NUCLEOTIDE SEQUENCE [LARGE SCALE GENOMIC DNA]</scope>
    <source>
        <strain evidence="1 2">17J68-15</strain>
    </source>
</reference>
<proteinExistence type="predicted"/>
<protein>
    <submittedName>
        <fullName evidence="1">DUF1569 domain-containing protein</fullName>
    </submittedName>
</protein>
<evidence type="ECO:0000313" key="1">
    <source>
        <dbReference type="EMBL" id="TCZ73093.1"/>
    </source>
</evidence>
<keyword evidence="2" id="KW-1185">Reference proteome</keyword>
<dbReference type="Gene3D" id="1.20.120.450">
    <property type="entry name" value="dinb family like domain"/>
    <property type="match status" value="1"/>
</dbReference>